<evidence type="ECO:0000256" key="2">
    <source>
        <dbReference type="ARBA" id="ARBA00022475"/>
    </source>
</evidence>
<gene>
    <name evidence="7" type="ORF">GPA25_12400</name>
</gene>
<dbReference type="InterPro" id="IPR001851">
    <property type="entry name" value="ABC_transp_permease"/>
</dbReference>
<evidence type="ECO:0000256" key="5">
    <source>
        <dbReference type="ARBA" id="ARBA00023136"/>
    </source>
</evidence>
<keyword evidence="3 6" id="KW-0812">Transmembrane</keyword>
<dbReference type="InterPro" id="IPR043428">
    <property type="entry name" value="LivM-like"/>
</dbReference>
<keyword evidence="8" id="KW-1185">Reference proteome</keyword>
<comment type="caution">
    <text evidence="7">The sequence shown here is derived from an EMBL/GenBank/DDBJ whole genome shotgun (WGS) entry which is preliminary data.</text>
</comment>
<comment type="subcellular location">
    <subcellularLocation>
        <location evidence="1">Cell membrane</location>
        <topology evidence="1">Multi-pass membrane protein</topology>
    </subcellularLocation>
</comment>
<feature type="transmembrane region" description="Helical" evidence="6">
    <location>
        <begin position="49"/>
        <end position="66"/>
    </location>
</feature>
<dbReference type="CDD" id="cd06581">
    <property type="entry name" value="TM_PBP1_LivM_like"/>
    <property type="match status" value="1"/>
</dbReference>
<organism evidence="7 8">
    <name type="scientific">Aromatoleum diolicum</name>
    <dbReference type="NCBI Taxonomy" id="75796"/>
    <lineage>
        <taxon>Bacteria</taxon>
        <taxon>Pseudomonadati</taxon>
        <taxon>Pseudomonadota</taxon>
        <taxon>Betaproteobacteria</taxon>
        <taxon>Rhodocyclales</taxon>
        <taxon>Rhodocyclaceae</taxon>
        <taxon>Aromatoleum</taxon>
    </lineage>
</organism>
<evidence type="ECO:0000256" key="3">
    <source>
        <dbReference type="ARBA" id="ARBA00022692"/>
    </source>
</evidence>
<dbReference type="Proteomes" id="UP000648984">
    <property type="component" value="Unassembled WGS sequence"/>
</dbReference>
<dbReference type="RefSeq" id="WP_169260715.1">
    <property type="nucleotide sequence ID" value="NZ_WTVQ01000019.1"/>
</dbReference>
<reference evidence="7 8" key="1">
    <citation type="submission" date="2019-12" db="EMBL/GenBank/DDBJ databases">
        <title>Comparative genomics gives insights into the taxonomy of the Azoarcus-Aromatoleum group and reveals separate origins of nif in the plant-associated Azoarcus and non-plant-associated Aromatoleum sub-groups.</title>
        <authorList>
            <person name="Lafos M."/>
            <person name="Maluk M."/>
            <person name="Batista M."/>
            <person name="Junghare M."/>
            <person name="Carmona M."/>
            <person name="Faoro H."/>
            <person name="Cruz L.M."/>
            <person name="Battistoni F."/>
            <person name="De Souza E."/>
            <person name="Pedrosa F."/>
            <person name="Chen W.-M."/>
            <person name="Poole P.S."/>
            <person name="Dixon R.A."/>
            <person name="James E.K."/>
        </authorList>
    </citation>
    <scope>NUCLEOTIDE SEQUENCE [LARGE SCALE GENOMIC DNA]</scope>
    <source>
        <strain evidence="7 8">22Lin</strain>
    </source>
</reference>
<accession>A0ABX1QAZ3</accession>
<feature type="non-terminal residue" evidence="7">
    <location>
        <position position="1"/>
    </location>
</feature>
<keyword evidence="2" id="KW-1003">Cell membrane</keyword>
<dbReference type="PANTHER" id="PTHR30482">
    <property type="entry name" value="HIGH-AFFINITY BRANCHED-CHAIN AMINO ACID TRANSPORT SYSTEM PERMEASE"/>
    <property type="match status" value="1"/>
</dbReference>
<feature type="transmembrane region" description="Helical" evidence="6">
    <location>
        <begin position="21"/>
        <end position="43"/>
    </location>
</feature>
<evidence type="ECO:0000256" key="6">
    <source>
        <dbReference type="SAM" id="Phobius"/>
    </source>
</evidence>
<evidence type="ECO:0000256" key="1">
    <source>
        <dbReference type="ARBA" id="ARBA00004651"/>
    </source>
</evidence>
<evidence type="ECO:0000313" key="8">
    <source>
        <dbReference type="Proteomes" id="UP000648984"/>
    </source>
</evidence>
<keyword evidence="4 6" id="KW-1133">Transmembrane helix</keyword>
<name>A0ABX1QAZ3_9RHOO</name>
<feature type="transmembrane region" description="Helical" evidence="6">
    <location>
        <begin position="73"/>
        <end position="93"/>
    </location>
</feature>
<evidence type="ECO:0000313" key="7">
    <source>
        <dbReference type="EMBL" id="NMG75559.1"/>
    </source>
</evidence>
<protein>
    <submittedName>
        <fullName evidence="7">Branched-chain amino acid ABC transporter permease</fullName>
    </submittedName>
</protein>
<evidence type="ECO:0000256" key="4">
    <source>
        <dbReference type="ARBA" id="ARBA00022989"/>
    </source>
</evidence>
<dbReference type="Pfam" id="PF02653">
    <property type="entry name" value="BPD_transp_2"/>
    <property type="match status" value="1"/>
</dbReference>
<proteinExistence type="predicted"/>
<feature type="transmembrane region" description="Helical" evidence="6">
    <location>
        <begin position="99"/>
        <end position="118"/>
    </location>
</feature>
<dbReference type="PANTHER" id="PTHR30482:SF10">
    <property type="entry name" value="HIGH-AFFINITY BRANCHED-CHAIN AMINO ACID TRANSPORT PROTEIN BRAE"/>
    <property type="match status" value="1"/>
</dbReference>
<dbReference type="EMBL" id="WTVQ01000019">
    <property type="protein sequence ID" value="NMG75559.1"/>
    <property type="molecule type" value="Genomic_DNA"/>
</dbReference>
<keyword evidence="5 6" id="KW-0472">Membrane</keyword>
<sequence length="132" mass="13371">VREDEVAAAACGIDIARTKTLAFVLGGGLSGLAGALYAHWIGFVSPEQFGLALSFELLMLAFIGGARQLSGALWGALVVVAIPQAISLASDLLPPDLAGAAGLETMLFGAVIVAVILLRPQGLAGERSRGAT</sequence>